<keyword evidence="5" id="KW-1185">Reference proteome</keyword>
<evidence type="ECO:0000313" key="4">
    <source>
        <dbReference type="EMBL" id="TWS21543.1"/>
    </source>
</evidence>
<feature type="compositionally biased region" description="Low complexity" evidence="3">
    <location>
        <begin position="337"/>
        <end position="354"/>
    </location>
</feature>
<dbReference type="Pfam" id="PF03808">
    <property type="entry name" value="Glyco_tran_WecG"/>
    <property type="match status" value="1"/>
</dbReference>
<reference evidence="4 5" key="1">
    <citation type="submission" date="2019-06" db="EMBL/GenBank/DDBJ databases">
        <title>Tsukamurella conjunctivitidis sp. nov., Tsukamurella assacharolytica sp. nov. and Tsukamurella sputae sp. nov. isolated from patients with conjunctivitis, bacteraemia (lymphoma) and respiratory infection (sputum) in Hong Kong.</title>
        <authorList>
            <person name="Teng J.L.L."/>
            <person name="Lee H.H."/>
            <person name="Fong J.Y.H."/>
            <person name="Fok K.M.N."/>
            <person name="Lau S.K.P."/>
            <person name="Woo P.C.Y."/>
        </authorList>
    </citation>
    <scope>NUCLEOTIDE SEQUENCE [LARGE SCALE GENOMIC DNA]</scope>
    <source>
        <strain evidence="4 5">HKU71</strain>
    </source>
</reference>
<dbReference type="AlphaFoldDB" id="A0A5C5RGH5"/>
<protein>
    <submittedName>
        <fullName evidence="4">WecB/TagA/CpsF family glycosyltransferase</fullName>
    </submittedName>
</protein>
<dbReference type="InterPro" id="IPR004629">
    <property type="entry name" value="WecG_TagA_CpsF"/>
</dbReference>
<evidence type="ECO:0000256" key="3">
    <source>
        <dbReference type="SAM" id="MobiDB-lite"/>
    </source>
</evidence>
<keyword evidence="1" id="KW-0328">Glycosyltransferase</keyword>
<comment type="caution">
    <text evidence="4">The sequence shown here is derived from an EMBL/GenBank/DDBJ whole genome shotgun (WGS) entry which is preliminary data.</text>
</comment>
<dbReference type="EMBL" id="VIGW01000001">
    <property type="protein sequence ID" value="TWS21543.1"/>
    <property type="molecule type" value="Genomic_DNA"/>
</dbReference>
<evidence type="ECO:0000313" key="5">
    <source>
        <dbReference type="Proteomes" id="UP000317291"/>
    </source>
</evidence>
<proteinExistence type="predicted"/>
<dbReference type="PANTHER" id="PTHR34136:SF1">
    <property type="entry name" value="UDP-N-ACETYL-D-MANNOSAMINURONIC ACID TRANSFERASE"/>
    <property type="match status" value="1"/>
</dbReference>
<sequence length="354" mass="38225">MPRIHDLVGSGGRTTAIEVRARATTSSAISAPRRIEVIAPPQRSSTVHGAAGTQRLAAYCNCNNCRYPGPVLHDVHILGVRFDDLSFDTAVARLRDAARGNQPRTVVFPNAATLNLASESPSYREVLNASTFVFGDGTGVRWGARMRGVRLRANLNGTDVVPDLLEATPGLRVYLLGSTEEVNAAAASAVAQRFPVEVVGRHHGFFDHDDCPDVLAAIAAASPDVLLVGFGNPLQEEWIARHRTALSVPLTAAVGGLFGFWAGTRTRAPGIARRMGVEWVDILLREPHKARRYLLGNPAFLVRSIRARSAELRSDRPARARRQVRPASRPDRRTTRRSSAPSAAADAGAAYPRS</sequence>
<gene>
    <name evidence="4" type="ORF">FK529_02855</name>
</gene>
<dbReference type="Proteomes" id="UP000317291">
    <property type="component" value="Unassembled WGS sequence"/>
</dbReference>
<accession>A0A5C5RGH5</accession>
<organism evidence="4 5">
    <name type="scientific">Tsukamurella asaccharolytica</name>
    <dbReference type="NCBI Taxonomy" id="2592067"/>
    <lineage>
        <taxon>Bacteria</taxon>
        <taxon>Bacillati</taxon>
        <taxon>Actinomycetota</taxon>
        <taxon>Actinomycetes</taxon>
        <taxon>Mycobacteriales</taxon>
        <taxon>Tsukamurellaceae</taxon>
        <taxon>Tsukamurella</taxon>
    </lineage>
</organism>
<dbReference type="CDD" id="cd06533">
    <property type="entry name" value="Glyco_transf_WecG_TagA"/>
    <property type="match status" value="1"/>
</dbReference>
<feature type="region of interest" description="Disordered" evidence="3">
    <location>
        <begin position="312"/>
        <end position="354"/>
    </location>
</feature>
<evidence type="ECO:0000256" key="2">
    <source>
        <dbReference type="ARBA" id="ARBA00022679"/>
    </source>
</evidence>
<dbReference type="GO" id="GO:0016758">
    <property type="term" value="F:hexosyltransferase activity"/>
    <property type="evidence" value="ECO:0007669"/>
    <property type="project" value="TreeGrafter"/>
</dbReference>
<dbReference type="PANTHER" id="PTHR34136">
    <property type="match status" value="1"/>
</dbReference>
<evidence type="ECO:0000256" key="1">
    <source>
        <dbReference type="ARBA" id="ARBA00022676"/>
    </source>
</evidence>
<keyword evidence="2 4" id="KW-0808">Transferase</keyword>
<dbReference type="NCBIfam" id="TIGR00696">
    <property type="entry name" value="wecG_tagA_cpsF"/>
    <property type="match status" value="1"/>
</dbReference>
<name>A0A5C5RGH5_9ACTN</name>